<sequence length="74" mass="7760">MSHGRVPANVFSVGGLYFASVHGNVGPVSSPPVPNDIIRPARASFALGRCHKSLALSSIIQKRPTGDSVVIYDS</sequence>
<dbReference type="Proteomes" id="UP001283361">
    <property type="component" value="Unassembled WGS sequence"/>
</dbReference>
<proteinExistence type="predicted"/>
<evidence type="ECO:0000313" key="2">
    <source>
        <dbReference type="Proteomes" id="UP001283361"/>
    </source>
</evidence>
<reference evidence="1" key="1">
    <citation type="journal article" date="2023" name="G3 (Bethesda)">
        <title>A reference genome for the long-term kleptoplast-retaining sea slug Elysia crispata morphotype clarki.</title>
        <authorList>
            <person name="Eastman K.E."/>
            <person name="Pendleton A.L."/>
            <person name="Shaikh M.A."/>
            <person name="Suttiyut T."/>
            <person name="Ogas R."/>
            <person name="Tomko P."/>
            <person name="Gavelis G."/>
            <person name="Widhalm J.R."/>
            <person name="Wisecaver J.H."/>
        </authorList>
    </citation>
    <scope>NUCLEOTIDE SEQUENCE</scope>
    <source>
        <strain evidence="1">ECLA1</strain>
    </source>
</reference>
<dbReference type="AlphaFoldDB" id="A0AAE1DYZ6"/>
<keyword evidence="2" id="KW-1185">Reference proteome</keyword>
<name>A0AAE1DYZ6_9GAST</name>
<comment type="caution">
    <text evidence="1">The sequence shown here is derived from an EMBL/GenBank/DDBJ whole genome shotgun (WGS) entry which is preliminary data.</text>
</comment>
<evidence type="ECO:0000313" key="1">
    <source>
        <dbReference type="EMBL" id="KAK3787500.1"/>
    </source>
</evidence>
<gene>
    <name evidence="1" type="ORF">RRG08_025762</name>
</gene>
<protein>
    <submittedName>
        <fullName evidence="1">Uncharacterized protein</fullName>
    </submittedName>
</protein>
<accession>A0AAE1DYZ6</accession>
<dbReference type="EMBL" id="JAWDGP010001864">
    <property type="protein sequence ID" value="KAK3787500.1"/>
    <property type="molecule type" value="Genomic_DNA"/>
</dbReference>
<organism evidence="1 2">
    <name type="scientific">Elysia crispata</name>
    <name type="common">lettuce slug</name>
    <dbReference type="NCBI Taxonomy" id="231223"/>
    <lineage>
        <taxon>Eukaryota</taxon>
        <taxon>Metazoa</taxon>
        <taxon>Spiralia</taxon>
        <taxon>Lophotrochozoa</taxon>
        <taxon>Mollusca</taxon>
        <taxon>Gastropoda</taxon>
        <taxon>Heterobranchia</taxon>
        <taxon>Euthyneura</taxon>
        <taxon>Panpulmonata</taxon>
        <taxon>Sacoglossa</taxon>
        <taxon>Placobranchoidea</taxon>
        <taxon>Plakobranchidae</taxon>
        <taxon>Elysia</taxon>
    </lineage>
</organism>